<evidence type="ECO:0000313" key="2">
    <source>
        <dbReference type="EMBL" id="SOE59054.1"/>
    </source>
</evidence>
<name>A0A2C8Z5L3_9MICO</name>
<evidence type="ECO:0000256" key="1">
    <source>
        <dbReference type="SAM" id="MobiDB-lite"/>
    </source>
</evidence>
<dbReference type="Proteomes" id="UP000219440">
    <property type="component" value="Unassembled WGS sequence"/>
</dbReference>
<organism evidence="2 3">
    <name type="scientific">Salinibacterium xinjiangense</name>
    <dbReference type="NCBI Taxonomy" id="386302"/>
    <lineage>
        <taxon>Bacteria</taxon>
        <taxon>Bacillati</taxon>
        <taxon>Actinomycetota</taxon>
        <taxon>Actinomycetes</taxon>
        <taxon>Micrococcales</taxon>
        <taxon>Microbacteriaceae</taxon>
        <taxon>Salinibacterium</taxon>
    </lineage>
</organism>
<dbReference type="EMBL" id="OCST01000002">
    <property type="protein sequence ID" value="SOE59054.1"/>
    <property type="molecule type" value="Genomic_DNA"/>
</dbReference>
<accession>A0A2C8Z5L3</accession>
<gene>
    <name evidence="2" type="ORF">SAMN06296378_0873</name>
</gene>
<sequence>MWFLPIFCPHLKTFGTDFRPECGLSGSPEPSVCMGSGLPDQVDLLTSSQSAGTDAGSRAEAASALALRRRSSLRSPADAQRVTTMTLRERDAVPLNGCWLLDATENVLIGAGAPNTLVQQGYDGSLYTADLADHEYCHWGELTLADADRCLAYRARSVSAVVGDLWCASNPDPSSSISYKARDFFSHLVAQTSANLSGGGLALAAGPFAGNGWEPGVHGFFEAVGSMVAPVQHTSLSCPNCGTKPIRSSNRHSEKVGRPSRMRRAPNHLALERPEVFVRVEEHRHAND</sequence>
<protein>
    <submittedName>
        <fullName evidence="2">Uncharacterized protein</fullName>
    </submittedName>
</protein>
<feature type="region of interest" description="Disordered" evidence="1">
    <location>
        <begin position="242"/>
        <end position="261"/>
    </location>
</feature>
<keyword evidence="3" id="KW-1185">Reference proteome</keyword>
<reference evidence="2 3" key="1">
    <citation type="submission" date="2017-09" db="EMBL/GenBank/DDBJ databases">
        <authorList>
            <person name="Ehlers B."/>
            <person name="Leendertz F.H."/>
        </authorList>
    </citation>
    <scope>NUCLEOTIDE SEQUENCE [LARGE SCALE GENOMIC DNA]</scope>
    <source>
        <strain evidence="2 3">CGMCC 1.05381</strain>
    </source>
</reference>
<evidence type="ECO:0000313" key="3">
    <source>
        <dbReference type="Proteomes" id="UP000219440"/>
    </source>
</evidence>
<dbReference type="AlphaFoldDB" id="A0A2C8Z5L3"/>
<proteinExistence type="predicted"/>